<evidence type="ECO:0000313" key="2">
    <source>
        <dbReference type="EMBL" id="PLW33354.1"/>
    </source>
</evidence>
<keyword evidence="3" id="KW-1185">Reference proteome</keyword>
<comment type="caution">
    <text evidence="2">The sequence shown here is derived from an EMBL/GenBank/DDBJ whole genome shotgun (WGS) entry which is preliminary data.</text>
</comment>
<keyword evidence="1" id="KW-0812">Transmembrane</keyword>
<proteinExistence type="predicted"/>
<dbReference type="EMBL" id="PGCJ01000301">
    <property type="protein sequence ID" value="PLW33354.1"/>
    <property type="molecule type" value="Genomic_DNA"/>
</dbReference>
<sequence>MSADDLRLAHVCVENFSQWVLIARSSNALESWVITLVSSNLKHTVQVFSCVYGEKKLKATRALLLRAVLAAQVYFYLLICSLP</sequence>
<dbReference type="Proteomes" id="UP000235388">
    <property type="component" value="Unassembled WGS sequence"/>
</dbReference>
<reference evidence="2 3" key="1">
    <citation type="submission" date="2017-11" db="EMBL/GenBank/DDBJ databases">
        <title>De novo assembly and phasing of dikaryotic genomes from two isolates of Puccinia coronata f. sp. avenae, the causal agent of oat crown rust.</title>
        <authorList>
            <person name="Miller M.E."/>
            <person name="Zhang Y."/>
            <person name="Omidvar V."/>
            <person name="Sperschneider J."/>
            <person name="Schwessinger B."/>
            <person name="Raley C."/>
            <person name="Palmer J.M."/>
            <person name="Garnica D."/>
            <person name="Upadhyaya N."/>
            <person name="Rathjen J."/>
            <person name="Taylor J.M."/>
            <person name="Park R.F."/>
            <person name="Dodds P.N."/>
            <person name="Hirsch C.D."/>
            <person name="Kianian S.F."/>
            <person name="Figueroa M."/>
        </authorList>
    </citation>
    <scope>NUCLEOTIDE SEQUENCE [LARGE SCALE GENOMIC DNA]</scope>
    <source>
        <strain evidence="2">12NC29</strain>
    </source>
</reference>
<keyword evidence="1" id="KW-1133">Transmembrane helix</keyword>
<feature type="transmembrane region" description="Helical" evidence="1">
    <location>
        <begin position="63"/>
        <end position="79"/>
    </location>
</feature>
<protein>
    <submittedName>
        <fullName evidence="2">Uncharacterized protein</fullName>
    </submittedName>
</protein>
<evidence type="ECO:0000313" key="3">
    <source>
        <dbReference type="Proteomes" id="UP000235388"/>
    </source>
</evidence>
<gene>
    <name evidence="2" type="ORF">PCANC_23095</name>
</gene>
<evidence type="ECO:0000256" key="1">
    <source>
        <dbReference type="SAM" id="Phobius"/>
    </source>
</evidence>
<name>A0A2N5U6G7_9BASI</name>
<keyword evidence="1" id="KW-0472">Membrane</keyword>
<dbReference type="AlphaFoldDB" id="A0A2N5U6G7"/>
<organism evidence="2 3">
    <name type="scientific">Puccinia coronata f. sp. avenae</name>
    <dbReference type="NCBI Taxonomy" id="200324"/>
    <lineage>
        <taxon>Eukaryota</taxon>
        <taxon>Fungi</taxon>
        <taxon>Dikarya</taxon>
        <taxon>Basidiomycota</taxon>
        <taxon>Pucciniomycotina</taxon>
        <taxon>Pucciniomycetes</taxon>
        <taxon>Pucciniales</taxon>
        <taxon>Pucciniaceae</taxon>
        <taxon>Puccinia</taxon>
    </lineage>
</organism>
<accession>A0A2N5U6G7</accession>